<dbReference type="EMBL" id="LYUB02000011">
    <property type="protein sequence ID" value="OVF07790.1"/>
    <property type="molecule type" value="Genomic_DNA"/>
</dbReference>
<proteinExistence type="predicted"/>
<evidence type="ECO:0000256" key="1">
    <source>
        <dbReference type="SAM" id="MobiDB-lite"/>
    </source>
</evidence>
<evidence type="ECO:0000313" key="2">
    <source>
        <dbReference type="EMBL" id="OVF07790.1"/>
    </source>
</evidence>
<dbReference type="AlphaFoldDB" id="A0AA91T179"/>
<dbReference type="KEGG" id="clus:A9F13_11g01331"/>
<name>A0AA91T179_CLALS</name>
<feature type="region of interest" description="Disordered" evidence="1">
    <location>
        <begin position="1"/>
        <end position="25"/>
    </location>
</feature>
<accession>A0AA91T179</accession>
<sequence length="93" mass="10051">MSEEPQQYHAPNQDNTITTEPETASMKEARTSLSTFNDDASGYQRDSNECTEFCMDLFICFGACDACCPSSGEGCLSSLAAFVGNLCFACCKC</sequence>
<dbReference type="Proteomes" id="UP000195602">
    <property type="component" value="Unassembled WGS sequence"/>
</dbReference>
<organism evidence="2 3">
    <name type="scientific">Clavispora lusitaniae</name>
    <name type="common">Candida lusitaniae</name>
    <dbReference type="NCBI Taxonomy" id="36911"/>
    <lineage>
        <taxon>Eukaryota</taxon>
        <taxon>Fungi</taxon>
        <taxon>Dikarya</taxon>
        <taxon>Ascomycota</taxon>
        <taxon>Saccharomycotina</taxon>
        <taxon>Pichiomycetes</taxon>
        <taxon>Metschnikowiaceae</taxon>
        <taxon>Clavispora</taxon>
    </lineage>
</organism>
<comment type="caution">
    <text evidence="2">The sequence shown here is derived from an EMBL/GenBank/DDBJ whole genome shotgun (WGS) entry which is preliminary data.</text>
</comment>
<gene>
    <name evidence="2" type="ORF">A9F13_11g01331</name>
</gene>
<protein>
    <submittedName>
        <fullName evidence="2">Uncharacterized protein</fullName>
    </submittedName>
</protein>
<reference evidence="2 3" key="1">
    <citation type="submission" date="2017-04" db="EMBL/GenBank/DDBJ databases">
        <title>Draft genome of the yeast Clavispora lusitaniae type strain CBS 6936.</title>
        <authorList>
            <person name="Durrens P."/>
            <person name="Klopp C."/>
            <person name="Biteau N."/>
            <person name="Fitton-Ouhabi V."/>
            <person name="Dementhon K."/>
            <person name="Accoceberry I."/>
            <person name="Sherman D.J."/>
            <person name="Noel T."/>
        </authorList>
    </citation>
    <scope>NUCLEOTIDE SEQUENCE [LARGE SCALE GENOMIC DNA]</scope>
    <source>
        <strain evidence="2 3">CBS 6936</strain>
    </source>
</reference>
<feature type="compositionally biased region" description="Polar residues" evidence="1">
    <location>
        <begin position="9"/>
        <end position="22"/>
    </location>
</feature>
<evidence type="ECO:0000313" key="3">
    <source>
        <dbReference type="Proteomes" id="UP000195602"/>
    </source>
</evidence>
<dbReference type="OMA" id="GACEACC"/>